<keyword evidence="10" id="KW-1185">Reference proteome</keyword>
<dbReference type="GO" id="GO:0008800">
    <property type="term" value="F:beta-lactamase activity"/>
    <property type="evidence" value="ECO:0007669"/>
    <property type="project" value="UniProtKB-EC"/>
</dbReference>
<keyword evidence="6" id="KW-0046">Antibiotic resistance</keyword>
<comment type="catalytic activity">
    <reaction evidence="1">
        <text>a beta-lactam + H2O = a substituted beta-amino acid</text>
        <dbReference type="Rhea" id="RHEA:20401"/>
        <dbReference type="ChEBI" id="CHEBI:15377"/>
        <dbReference type="ChEBI" id="CHEBI:35627"/>
        <dbReference type="ChEBI" id="CHEBI:140347"/>
        <dbReference type="EC" id="3.5.2.6"/>
    </reaction>
</comment>
<comment type="caution">
    <text evidence="9">The sequence shown here is derived from an EMBL/GenBank/DDBJ whole genome shotgun (WGS) entry which is preliminary data.</text>
</comment>
<sequence length="288" mass="30978">MPETKRTLRAILTILASVAMLAGAAAPAWSATLCTLVAEAESGRTVLEEGDCSTRVTPASTFKLPLAVMGFDAGFLKGPHAPLLPYKDGYVAWIDAWKQPADPTRWLTYSVVWYSQQITHALGADRLRRYAEAFGYGNADFSGDPGQDNGLDRAWIASSLTVSPREQVGFLQKLVTGTLPVSGEAMTMTRAIVEIRDGGDGWTIHGKTGGAFPRLPGGGFDRARGWGWYVGWAEKGDDAYVFARLIRDEERHPVSPGLRARDALIADWPEMAAGFPSRSGSGKGSGSD</sequence>
<name>A0AAE3VM95_9HYPH</name>
<keyword evidence="5" id="KW-0378">Hydrolase</keyword>
<evidence type="ECO:0000256" key="5">
    <source>
        <dbReference type="ARBA" id="ARBA00022801"/>
    </source>
</evidence>
<dbReference type="InterPro" id="IPR050515">
    <property type="entry name" value="Beta-lactam/transpept"/>
</dbReference>
<accession>A0AAE3VM95</accession>
<dbReference type="InterPro" id="IPR001460">
    <property type="entry name" value="PCN-bd_Tpept"/>
</dbReference>
<evidence type="ECO:0000313" key="10">
    <source>
        <dbReference type="Proteomes" id="UP001229244"/>
    </source>
</evidence>
<dbReference type="GO" id="GO:0046677">
    <property type="term" value="P:response to antibiotic"/>
    <property type="evidence" value="ECO:0007669"/>
    <property type="project" value="UniProtKB-KW"/>
</dbReference>
<dbReference type="GO" id="GO:0005886">
    <property type="term" value="C:plasma membrane"/>
    <property type="evidence" value="ECO:0007669"/>
    <property type="project" value="TreeGrafter"/>
</dbReference>
<dbReference type="PANTHER" id="PTHR30627">
    <property type="entry name" value="PEPTIDOGLYCAN D,D-TRANSPEPTIDASE"/>
    <property type="match status" value="1"/>
</dbReference>
<evidence type="ECO:0000259" key="8">
    <source>
        <dbReference type="Pfam" id="PF00905"/>
    </source>
</evidence>
<proteinExistence type="inferred from homology"/>
<gene>
    <name evidence="9" type="ORF">J2S73_001536</name>
</gene>
<comment type="similarity">
    <text evidence="2">Belongs to the class-D beta-lactamase family.</text>
</comment>
<dbReference type="GO" id="GO:0071555">
    <property type="term" value="P:cell wall organization"/>
    <property type="evidence" value="ECO:0007669"/>
    <property type="project" value="TreeGrafter"/>
</dbReference>
<organism evidence="9 10">
    <name type="scientific">Amorphus orientalis</name>
    <dbReference type="NCBI Taxonomy" id="649198"/>
    <lineage>
        <taxon>Bacteria</taxon>
        <taxon>Pseudomonadati</taxon>
        <taxon>Pseudomonadota</taxon>
        <taxon>Alphaproteobacteria</taxon>
        <taxon>Hyphomicrobiales</taxon>
        <taxon>Amorphaceae</taxon>
        <taxon>Amorphus</taxon>
    </lineage>
</organism>
<feature type="domain" description="Penicillin-binding protein transpeptidase" evidence="8">
    <location>
        <begin position="47"/>
        <end position="250"/>
    </location>
</feature>
<dbReference type="NCBIfam" id="NF000270">
    <property type="entry name" value="bla_class_D_alt"/>
    <property type="match status" value="1"/>
</dbReference>
<dbReference type="EC" id="3.5.2.6" evidence="3"/>
<dbReference type="Proteomes" id="UP001229244">
    <property type="component" value="Unassembled WGS sequence"/>
</dbReference>
<evidence type="ECO:0000256" key="4">
    <source>
        <dbReference type="ARBA" id="ARBA00022729"/>
    </source>
</evidence>
<dbReference type="SUPFAM" id="SSF56601">
    <property type="entry name" value="beta-lactamase/transpeptidase-like"/>
    <property type="match status" value="1"/>
</dbReference>
<reference evidence="9" key="1">
    <citation type="submission" date="2023-07" db="EMBL/GenBank/DDBJ databases">
        <title>Genomic Encyclopedia of Type Strains, Phase IV (KMG-IV): sequencing the most valuable type-strain genomes for metagenomic binning, comparative biology and taxonomic classification.</title>
        <authorList>
            <person name="Goeker M."/>
        </authorList>
    </citation>
    <scope>NUCLEOTIDE SEQUENCE</scope>
    <source>
        <strain evidence="9">DSM 21202</strain>
    </source>
</reference>
<evidence type="ECO:0000256" key="1">
    <source>
        <dbReference type="ARBA" id="ARBA00001526"/>
    </source>
</evidence>
<protein>
    <recommendedName>
        <fullName evidence="3">beta-lactamase</fullName>
        <ecNumber evidence="3">3.5.2.6</ecNumber>
    </recommendedName>
</protein>
<dbReference type="Gene3D" id="3.40.710.10">
    <property type="entry name" value="DD-peptidase/beta-lactamase superfamily"/>
    <property type="match status" value="1"/>
</dbReference>
<keyword evidence="4 7" id="KW-0732">Signal</keyword>
<feature type="chain" id="PRO_5042046423" description="beta-lactamase" evidence="7">
    <location>
        <begin position="31"/>
        <end position="288"/>
    </location>
</feature>
<dbReference type="Pfam" id="PF00905">
    <property type="entry name" value="Transpeptidase"/>
    <property type="match status" value="1"/>
</dbReference>
<dbReference type="AlphaFoldDB" id="A0AAE3VM95"/>
<evidence type="ECO:0000256" key="7">
    <source>
        <dbReference type="SAM" id="SignalP"/>
    </source>
</evidence>
<dbReference type="PANTHER" id="PTHR30627:SF6">
    <property type="entry name" value="BETA-LACTAMASE YBXI-RELATED"/>
    <property type="match status" value="1"/>
</dbReference>
<feature type="signal peptide" evidence="7">
    <location>
        <begin position="1"/>
        <end position="30"/>
    </location>
</feature>
<evidence type="ECO:0000256" key="2">
    <source>
        <dbReference type="ARBA" id="ARBA00007898"/>
    </source>
</evidence>
<evidence type="ECO:0000256" key="3">
    <source>
        <dbReference type="ARBA" id="ARBA00012865"/>
    </source>
</evidence>
<evidence type="ECO:0000256" key="6">
    <source>
        <dbReference type="ARBA" id="ARBA00023251"/>
    </source>
</evidence>
<evidence type="ECO:0000313" key="9">
    <source>
        <dbReference type="EMBL" id="MDQ0315099.1"/>
    </source>
</evidence>
<dbReference type="GO" id="GO:0008658">
    <property type="term" value="F:penicillin binding"/>
    <property type="evidence" value="ECO:0007669"/>
    <property type="project" value="InterPro"/>
</dbReference>
<dbReference type="EMBL" id="JAUSUL010000001">
    <property type="protein sequence ID" value="MDQ0315099.1"/>
    <property type="molecule type" value="Genomic_DNA"/>
</dbReference>
<dbReference type="RefSeq" id="WP_306884893.1">
    <property type="nucleotide sequence ID" value="NZ_JAUSUL010000001.1"/>
</dbReference>
<dbReference type="InterPro" id="IPR012338">
    <property type="entry name" value="Beta-lactam/transpept-like"/>
</dbReference>